<dbReference type="PANTHER" id="PTHR43793:SF1">
    <property type="entry name" value="FAD SYNTHASE"/>
    <property type="match status" value="1"/>
</dbReference>
<dbReference type="Pfam" id="PF01467">
    <property type="entry name" value="CTP_transf_like"/>
    <property type="match status" value="1"/>
</dbReference>
<name>A0A9X2ALF4_9FLAO</name>
<dbReference type="Gene3D" id="3.40.50.620">
    <property type="entry name" value="HUPs"/>
    <property type="match status" value="1"/>
</dbReference>
<dbReference type="InterPro" id="IPR004821">
    <property type="entry name" value="Cyt_trans-like"/>
</dbReference>
<sequence>MKEQVAIIKRKLDKEWSIVFNESNNIINLTTKLDLGVDFLLRTVKEIYRIFNEKEVAVQLNSNSEIIVMLKKSNKKYKRMYTSGCFDLFHYGHLNILEKTKKMCDYLIVGVSTDELILKEKGKVPVIPYHERKRVIESISCVDEVIAQVDKNKQKIVDDYQIDAISVGDDWKGRFPKTTCYIEYFKYTESVSSTILKNTLQLVK</sequence>
<accession>A0A9X2ALF4</accession>
<dbReference type="RefSeq" id="WP_242176895.1">
    <property type="nucleotide sequence ID" value="NZ_JAKQYM010000001.1"/>
</dbReference>
<comment type="caution">
    <text evidence="4">The sequence shown here is derived from an EMBL/GenBank/DDBJ whole genome shotgun (WGS) entry which is preliminary data.</text>
</comment>
<keyword evidence="5" id="KW-1185">Reference proteome</keyword>
<evidence type="ECO:0000313" key="5">
    <source>
        <dbReference type="Proteomes" id="UP001139369"/>
    </source>
</evidence>
<keyword evidence="1" id="KW-0808">Transferase</keyword>
<gene>
    <name evidence="4" type="ORF">MC378_01255</name>
</gene>
<dbReference type="InterPro" id="IPR014729">
    <property type="entry name" value="Rossmann-like_a/b/a_fold"/>
</dbReference>
<evidence type="ECO:0000259" key="3">
    <source>
        <dbReference type="Pfam" id="PF01467"/>
    </source>
</evidence>
<evidence type="ECO:0000256" key="1">
    <source>
        <dbReference type="ARBA" id="ARBA00022679"/>
    </source>
</evidence>
<proteinExistence type="predicted"/>
<evidence type="ECO:0000313" key="4">
    <source>
        <dbReference type="EMBL" id="MCI2227774.1"/>
    </source>
</evidence>
<dbReference type="SUPFAM" id="SSF52374">
    <property type="entry name" value="Nucleotidylyl transferase"/>
    <property type="match status" value="1"/>
</dbReference>
<dbReference type="GO" id="GO:0016779">
    <property type="term" value="F:nucleotidyltransferase activity"/>
    <property type="evidence" value="ECO:0007669"/>
    <property type="project" value="UniProtKB-KW"/>
</dbReference>
<dbReference type="AlphaFoldDB" id="A0A9X2ALF4"/>
<dbReference type="PANTHER" id="PTHR43793">
    <property type="entry name" value="FAD SYNTHASE"/>
    <property type="match status" value="1"/>
</dbReference>
<dbReference type="Proteomes" id="UP001139369">
    <property type="component" value="Unassembled WGS sequence"/>
</dbReference>
<dbReference type="EMBL" id="JAKQYM010000001">
    <property type="protein sequence ID" value="MCI2227774.1"/>
    <property type="molecule type" value="Genomic_DNA"/>
</dbReference>
<keyword evidence="2 4" id="KW-0548">Nucleotidyltransferase</keyword>
<reference evidence="4" key="1">
    <citation type="submission" date="2022-02" db="EMBL/GenBank/DDBJ databases">
        <title>Polaribacter sp. MSW13, isolated from seawater.</title>
        <authorList>
            <person name="Kristyanto S."/>
            <person name="Jung J."/>
            <person name="Jeon C.O."/>
        </authorList>
    </citation>
    <scope>NUCLEOTIDE SEQUENCE</scope>
    <source>
        <strain evidence="4">MSW13</strain>
    </source>
</reference>
<evidence type="ECO:0000256" key="2">
    <source>
        <dbReference type="ARBA" id="ARBA00022695"/>
    </source>
</evidence>
<dbReference type="NCBIfam" id="TIGR00125">
    <property type="entry name" value="cyt_tran_rel"/>
    <property type="match status" value="1"/>
</dbReference>
<protein>
    <submittedName>
        <fullName evidence="4">Adenylyltransferase/cytidyltransferase family protein</fullName>
    </submittedName>
</protein>
<feature type="domain" description="Cytidyltransferase-like" evidence="3">
    <location>
        <begin position="82"/>
        <end position="175"/>
    </location>
</feature>
<organism evidence="4 5">
    <name type="scientific">Polaribacter marinus</name>
    <dbReference type="NCBI Taxonomy" id="2916838"/>
    <lineage>
        <taxon>Bacteria</taxon>
        <taxon>Pseudomonadati</taxon>
        <taxon>Bacteroidota</taxon>
        <taxon>Flavobacteriia</taxon>
        <taxon>Flavobacteriales</taxon>
        <taxon>Flavobacteriaceae</taxon>
    </lineage>
</organism>
<dbReference type="InterPro" id="IPR050385">
    <property type="entry name" value="Archaeal_FAD_synthase"/>
</dbReference>